<feature type="non-terminal residue" evidence="1">
    <location>
        <position position="134"/>
    </location>
</feature>
<dbReference type="AlphaFoldDB" id="A0AAV4GYV0"/>
<comment type="caution">
    <text evidence="1">The sequence shown here is derived from an EMBL/GenBank/DDBJ whole genome shotgun (WGS) entry which is preliminary data.</text>
</comment>
<evidence type="ECO:0000313" key="1">
    <source>
        <dbReference type="EMBL" id="GFR90325.1"/>
    </source>
</evidence>
<proteinExistence type="predicted"/>
<protein>
    <submittedName>
        <fullName evidence="1">Uncharacterized protein</fullName>
    </submittedName>
</protein>
<gene>
    <name evidence="1" type="ORF">ElyMa_004301200</name>
</gene>
<dbReference type="EMBL" id="BMAT01008665">
    <property type="protein sequence ID" value="GFR90325.1"/>
    <property type="molecule type" value="Genomic_DNA"/>
</dbReference>
<evidence type="ECO:0000313" key="2">
    <source>
        <dbReference type="Proteomes" id="UP000762676"/>
    </source>
</evidence>
<keyword evidence="2" id="KW-1185">Reference proteome</keyword>
<sequence>MPRGIASNGEVSYSVTNLDSALTMLIAMYVYGEEAVKDTKQIALENTIREAELLSMGRRCAAVLNNLISMYPNKWERRPRSQVVEEKVQLTQLSTTLTTPRLTSPRELQFSLRPAVRPRLPSPISVTARSTGSK</sequence>
<organism evidence="1 2">
    <name type="scientific">Elysia marginata</name>
    <dbReference type="NCBI Taxonomy" id="1093978"/>
    <lineage>
        <taxon>Eukaryota</taxon>
        <taxon>Metazoa</taxon>
        <taxon>Spiralia</taxon>
        <taxon>Lophotrochozoa</taxon>
        <taxon>Mollusca</taxon>
        <taxon>Gastropoda</taxon>
        <taxon>Heterobranchia</taxon>
        <taxon>Euthyneura</taxon>
        <taxon>Panpulmonata</taxon>
        <taxon>Sacoglossa</taxon>
        <taxon>Placobranchoidea</taxon>
        <taxon>Plakobranchidae</taxon>
        <taxon>Elysia</taxon>
    </lineage>
</organism>
<dbReference type="Proteomes" id="UP000762676">
    <property type="component" value="Unassembled WGS sequence"/>
</dbReference>
<reference evidence="1 2" key="1">
    <citation type="journal article" date="2021" name="Elife">
        <title>Chloroplast acquisition without the gene transfer in kleptoplastic sea slugs, Plakobranchus ocellatus.</title>
        <authorList>
            <person name="Maeda T."/>
            <person name="Takahashi S."/>
            <person name="Yoshida T."/>
            <person name="Shimamura S."/>
            <person name="Takaki Y."/>
            <person name="Nagai Y."/>
            <person name="Toyoda A."/>
            <person name="Suzuki Y."/>
            <person name="Arimoto A."/>
            <person name="Ishii H."/>
            <person name="Satoh N."/>
            <person name="Nishiyama T."/>
            <person name="Hasebe M."/>
            <person name="Maruyama T."/>
            <person name="Minagawa J."/>
            <person name="Obokata J."/>
            <person name="Shigenobu S."/>
        </authorList>
    </citation>
    <scope>NUCLEOTIDE SEQUENCE [LARGE SCALE GENOMIC DNA]</scope>
</reference>
<name>A0AAV4GYV0_9GAST</name>
<accession>A0AAV4GYV0</accession>